<name>A0A8J4UVQ4_CLAMG</name>
<proteinExistence type="predicted"/>
<gene>
    <name evidence="2" type="ORF">DAT39_005054</name>
</gene>
<feature type="region of interest" description="Disordered" evidence="1">
    <location>
        <begin position="35"/>
        <end position="58"/>
    </location>
</feature>
<comment type="caution">
    <text evidence="2">The sequence shown here is derived from an EMBL/GenBank/DDBJ whole genome shotgun (WGS) entry which is preliminary data.</text>
</comment>
<accession>A0A8J4UVQ4</accession>
<organism evidence="2 3">
    <name type="scientific">Clarias magur</name>
    <name type="common">Asian catfish</name>
    <name type="synonym">Macropteronotus magur</name>
    <dbReference type="NCBI Taxonomy" id="1594786"/>
    <lineage>
        <taxon>Eukaryota</taxon>
        <taxon>Metazoa</taxon>
        <taxon>Chordata</taxon>
        <taxon>Craniata</taxon>
        <taxon>Vertebrata</taxon>
        <taxon>Euteleostomi</taxon>
        <taxon>Actinopterygii</taxon>
        <taxon>Neopterygii</taxon>
        <taxon>Teleostei</taxon>
        <taxon>Ostariophysi</taxon>
        <taxon>Siluriformes</taxon>
        <taxon>Clariidae</taxon>
        <taxon>Clarias</taxon>
    </lineage>
</organism>
<evidence type="ECO:0000256" key="1">
    <source>
        <dbReference type="SAM" id="MobiDB-lite"/>
    </source>
</evidence>
<protein>
    <submittedName>
        <fullName evidence="2">Uncharacterized protein</fullName>
    </submittedName>
</protein>
<dbReference type="EMBL" id="QNUK01000047">
    <property type="protein sequence ID" value="KAF5905270.1"/>
    <property type="molecule type" value="Genomic_DNA"/>
</dbReference>
<dbReference type="Proteomes" id="UP000727407">
    <property type="component" value="Unassembled WGS sequence"/>
</dbReference>
<reference evidence="2" key="1">
    <citation type="submission" date="2020-07" db="EMBL/GenBank/DDBJ databases">
        <title>Clarias magur genome sequencing, assembly and annotation.</title>
        <authorList>
            <person name="Kushwaha B."/>
            <person name="Kumar R."/>
            <person name="Das P."/>
            <person name="Joshi C.G."/>
            <person name="Kumar D."/>
            <person name="Nagpure N.S."/>
            <person name="Pandey M."/>
            <person name="Agarwal S."/>
            <person name="Srivastava S."/>
            <person name="Singh M."/>
            <person name="Sahoo L."/>
            <person name="Jayasankar P."/>
            <person name="Meher P.K."/>
            <person name="Koringa P.G."/>
            <person name="Iquebal M.A."/>
            <person name="Das S.P."/>
            <person name="Bit A."/>
            <person name="Patnaik S."/>
            <person name="Patel N."/>
            <person name="Shah T.M."/>
            <person name="Hinsu A."/>
            <person name="Jena J.K."/>
        </authorList>
    </citation>
    <scope>NUCLEOTIDE SEQUENCE</scope>
    <source>
        <strain evidence="2">CIFAMagur01</strain>
        <tissue evidence="2">Testis</tissue>
    </source>
</reference>
<evidence type="ECO:0000313" key="3">
    <source>
        <dbReference type="Proteomes" id="UP000727407"/>
    </source>
</evidence>
<sequence length="101" mass="10635">MAAPEYTSVSLQRGRPNSAVRAVMATATLIRASLSTDNLPGHVSGKGGSGRDEGRGAHVLGGTRCPRSDISDRRLCRLLWCNGEALSGRQCSRSMGSCHGH</sequence>
<dbReference type="AlphaFoldDB" id="A0A8J4UVQ4"/>
<evidence type="ECO:0000313" key="2">
    <source>
        <dbReference type="EMBL" id="KAF5905270.1"/>
    </source>
</evidence>
<keyword evidence="3" id="KW-1185">Reference proteome</keyword>